<dbReference type="RefSeq" id="XP_066069587.1">
    <property type="nucleotide sequence ID" value="XM_066213490.1"/>
</dbReference>
<accession>A0AAJ8JV25</accession>
<dbReference type="GO" id="GO:0005739">
    <property type="term" value="C:mitochondrion"/>
    <property type="evidence" value="ECO:0007669"/>
    <property type="project" value="TreeGrafter"/>
</dbReference>
<dbReference type="GO" id="GO:0050567">
    <property type="term" value="F:glutaminyl-tRNA synthase (glutamine-hydrolyzing) activity"/>
    <property type="evidence" value="ECO:0007669"/>
    <property type="project" value="TreeGrafter"/>
</dbReference>
<dbReference type="Pfam" id="PF01425">
    <property type="entry name" value="Amidase"/>
    <property type="match status" value="1"/>
</dbReference>
<dbReference type="SUPFAM" id="SSF75304">
    <property type="entry name" value="Amidase signature (AS) enzymes"/>
    <property type="match status" value="1"/>
</dbReference>
<feature type="domain" description="Amidase" evidence="3">
    <location>
        <begin position="38"/>
        <end position="429"/>
    </location>
</feature>
<evidence type="ECO:0000313" key="5">
    <source>
        <dbReference type="Proteomes" id="UP000094043"/>
    </source>
</evidence>
<comment type="similarity">
    <text evidence="1">Belongs to the amidase family.</text>
</comment>
<evidence type="ECO:0000313" key="4">
    <source>
        <dbReference type="EMBL" id="WVN88887.1"/>
    </source>
</evidence>
<dbReference type="PROSITE" id="PS00571">
    <property type="entry name" value="AMIDASES"/>
    <property type="match status" value="1"/>
</dbReference>
<proteinExistence type="inferred from homology"/>
<dbReference type="Gene3D" id="3.90.1300.10">
    <property type="entry name" value="Amidase signature (AS) domain"/>
    <property type="match status" value="1"/>
</dbReference>
<keyword evidence="5" id="KW-1185">Reference proteome</keyword>
<feature type="region of interest" description="Disordered" evidence="2">
    <location>
        <begin position="64"/>
        <end position="88"/>
    </location>
</feature>
<dbReference type="InterPro" id="IPR036928">
    <property type="entry name" value="AS_sf"/>
</dbReference>
<dbReference type="GeneID" id="91088312"/>
<dbReference type="GO" id="GO:0030956">
    <property type="term" value="C:glutamyl-tRNA(Gln) amidotransferase complex"/>
    <property type="evidence" value="ECO:0007669"/>
    <property type="project" value="TreeGrafter"/>
</dbReference>
<dbReference type="GO" id="GO:0070681">
    <property type="term" value="P:glutaminyl-tRNAGln biosynthesis via transamidation"/>
    <property type="evidence" value="ECO:0007669"/>
    <property type="project" value="TreeGrafter"/>
</dbReference>
<evidence type="ECO:0000256" key="2">
    <source>
        <dbReference type="SAM" id="MobiDB-lite"/>
    </source>
</evidence>
<reference evidence="4" key="1">
    <citation type="submission" date="2016-06" db="EMBL/GenBank/DDBJ databases">
        <authorList>
            <person name="Cuomo C."/>
            <person name="Litvintseva A."/>
            <person name="Heitman J."/>
            <person name="Chen Y."/>
            <person name="Sun S."/>
            <person name="Springer D."/>
            <person name="Dromer F."/>
            <person name="Young S."/>
            <person name="Zeng Q."/>
            <person name="Chapman S."/>
            <person name="Gujja S."/>
            <person name="Saif S."/>
            <person name="Birren B."/>
        </authorList>
    </citation>
    <scope>NUCLEOTIDE SEQUENCE</scope>
    <source>
        <strain evidence="4">CBS 7841</strain>
    </source>
</reference>
<protein>
    <recommendedName>
        <fullName evidence="3">Amidase domain-containing protein</fullName>
    </recommendedName>
</protein>
<dbReference type="KEGG" id="cdep:91088312"/>
<gene>
    <name evidence="4" type="ORF">L203_104102</name>
</gene>
<reference evidence="4" key="2">
    <citation type="journal article" date="2022" name="Elife">
        <title>Obligate sexual reproduction of a homothallic fungus closely related to the Cryptococcus pathogenic species complex.</title>
        <authorList>
            <person name="Passer A.R."/>
            <person name="Clancey S.A."/>
            <person name="Shea T."/>
            <person name="David-Palma M."/>
            <person name="Averette A.F."/>
            <person name="Boekhout T."/>
            <person name="Porcel B.M."/>
            <person name="Nowrousian M."/>
            <person name="Cuomo C.A."/>
            <person name="Sun S."/>
            <person name="Heitman J."/>
            <person name="Coelho M.A."/>
        </authorList>
    </citation>
    <scope>NUCLEOTIDE SEQUENCE</scope>
    <source>
        <strain evidence="4">CBS 7841</strain>
    </source>
</reference>
<dbReference type="InterPro" id="IPR020556">
    <property type="entry name" value="Amidase_CS"/>
</dbReference>
<organism evidence="4 5">
    <name type="scientific">Cryptococcus depauperatus CBS 7841</name>
    <dbReference type="NCBI Taxonomy" id="1295531"/>
    <lineage>
        <taxon>Eukaryota</taxon>
        <taxon>Fungi</taxon>
        <taxon>Dikarya</taxon>
        <taxon>Basidiomycota</taxon>
        <taxon>Agaricomycotina</taxon>
        <taxon>Tremellomycetes</taxon>
        <taxon>Tremellales</taxon>
        <taxon>Cryptococcaceae</taxon>
        <taxon>Cryptococcus</taxon>
    </lineage>
</organism>
<dbReference type="Proteomes" id="UP000094043">
    <property type="component" value="Chromosome 4"/>
</dbReference>
<dbReference type="PANTHER" id="PTHR11895">
    <property type="entry name" value="TRANSAMIDASE"/>
    <property type="match status" value="1"/>
</dbReference>
<dbReference type="AlphaFoldDB" id="A0AAJ8JV25"/>
<name>A0AAJ8JV25_9TREE</name>
<reference evidence="4" key="3">
    <citation type="submission" date="2024-01" db="EMBL/GenBank/DDBJ databases">
        <authorList>
            <person name="Coelho M.A."/>
            <person name="David-Palma M."/>
            <person name="Shea T."/>
            <person name="Sun S."/>
            <person name="Cuomo C.A."/>
            <person name="Heitman J."/>
        </authorList>
    </citation>
    <scope>NUCLEOTIDE SEQUENCE</scope>
    <source>
        <strain evidence="4">CBS 7841</strain>
    </source>
</reference>
<dbReference type="PANTHER" id="PTHR11895:SF7">
    <property type="entry name" value="GLUTAMYL-TRNA(GLN) AMIDOTRANSFERASE SUBUNIT A, MITOCHONDRIAL"/>
    <property type="match status" value="1"/>
</dbReference>
<dbReference type="EMBL" id="CP143787">
    <property type="protein sequence ID" value="WVN88887.1"/>
    <property type="molecule type" value="Genomic_DNA"/>
</dbReference>
<dbReference type="InterPro" id="IPR023631">
    <property type="entry name" value="Amidase_dom"/>
</dbReference>
<dbReference type="GO" id="GO:0032543">
    <property type="term" value="P:mitochondrial translation"/>
    <property type="evidence" value="ECO:0007669"/>
    <property type="project" value="TreeGrafter"/>
</dbReference>
<evidence type="ECO:0000259" key="3">
    <source>
        <dbReference type="Pfam" id="PF01425"/>
    </source>
</evidence>
<sequence>MNTSSNLKRVYNLRPFASTTLPTPYSWVNSDTKAKQLKGAHIIGQTKMDEFGMGSQSTHLPSYYTPVHNPSCPENGDEPRSAGGSSGGSAAAVAEGSCWAALGTDTGGSVRLPASYCGVVGLKPSYGMISRRGVVSYADSLDCVGVMAREVESVRRVFDAISHPDEHDMTCATLSARQKAKNLVSSYLSSFSFPSRLSGLRIGIPRETVLPAPYLSVSPSLIAVFESLGATIHHLSMPSMKIALPAYYVLASAEASSNLARYGGGWYGNEDERKQGKRGFASEQERRIQVRSEGFGREVKKRILSGTYALSADEFNNTYLKALYLRHSLRKDYQFILRTPHPLSTSPSARIPSHDGVDLILHPTSIRTAPPISSTEKDDKDETEYTQDLLTVPASLTGLPTMSVPVGEGEDGWPVGISLTAQWGYEDLLFQVGKSIEGRS</sequence>
<evidence type="ECO:0000256" key="1">
    <source>
        <dbReference type="ARBA" id="ARBA00009199"/>
    </source>
</evidence>
<dbReference type="InterPro" id="IPR000120">
    <property type="entry name" value="Amidase"/>
</dbReference>